<keyword evidence="9" id="KW-0862">Zinc</keyword>
<keyword evidence="4" id="KW-0552">Olfaction</keyword>
<dbReference type="Pfam" id="PF14529">
    <property type="entry name" value="Exo_endo_phos_2"/>
    <property type="match status" value="1"/>
</dbReference>
<dbReference type="GO" id="GO:0003676">
    <property type="term" value="F:nucleic acid binding"/>
    <property type="evidence" value="ECO:0007669"/>
    <property type="project" value="InterPro"/>
</dbReference>
<dbReference type="InterPro" id="IPR005135">
    <property type="entry name" value="Endo/exonuclease/phosphatase"/>
</dbReference>
<evidence type="ECO:0000256" key="7">
    <source>
        <dbReference type="ARBA" id="ARBA00023170"/>
    </source>
</evidence>
<dbReference type="Gene3D" id="3.60.10.10">
    <property type="entry name" value="Endonuclease/exonuclease/phosphatase"/>
    <property type="match status" value="1"/>
</dbReference>
<dbReference type="CDD" id="cd01650">
    <property type="entry name" value="RT_nLTR_like"/>
    <property type="match status" value="1"/>
</dbReference>
<evidence type="ECO:0000256" key="4">
    <source>
        <dbReference type="ARBA" id="ARBA00022725"/>
    </source>
</evidence>
<evidence type="ECO:0000313" key="14">
    <source>
        <dbReference type="EMBL" id="KAJ3647864.1"/>
    </source>
</evidence>
<dbReference type="EMBL" id="JALNTZ010000006">
    <property type="protein sequence ID" value="KAJ3647864.1"/>
    <property type="molecule type" value="Genomic_DNA"/>
</dbReference>
<evidence type="ECO:0000256" key="6">
    <source>
        <dbReference type="ARBA" id="ARBA00023136"/>
    </source>
</evidence>
<name>A0AA38I686_9CUCU</name>
<feature type="region of interest" description="Disordered" evidence="10">
    <location>
        <begin position="233"/>
        <end position="254"/>
    </location>
</feature>
<keyword evidence="2" id="KW-0716">Sensory transduction</keyword>
<dbReference type="GO" id="GO:0004984">
    <property type="term" value="F:olfactory receptor activity"/>
    <property type="evidence" value="ECO:0007669"/>
    <property type="project" value="InterPro"/>
</dbReference>
<evidence type="ECO:0000259" key="13">
    <source>
        <dbReference type="PROSITE" id="PS50878"/>
    </source>
</evidence>
<reference evidence="14" key="1">
    <citation type="journal article" date="2023" name="G3 (Bethesda)">
        <title>Whole genome assemblies of Zophobas morio and Tenebrio molitor.</title>
        <authorList>
            <person name="Kaur S."/>
            <person name="Stinson S.A."/>
            <person name="diCenzo G.C."/>
        </authorList>
    </citation>
    <scope>NUCLEOTIDE SEQUENCE</scope>
    <source>
        <strain evidence="14">QUZm001</strain>
    </source>
</reference>
<evidence type="ECO:0000313" key="15">
    <source>
        <dbReference type="Proteomes" id="UP001168821"/>
    </source>
</evidence>
<dbReference type="SMART" id="SM00343">
    <property type="entry name" value="ZnF_C2HC"/>
    <property type="match status" value="1"/>
</dbReference>
<dbReference type="SUPFAM" id="SSF57756">
    <property type="entry name" value="Retrovirus zinc finger-like domains"/>
    <property type="match status" value="1"/>
</dbReference>
<feature type="domain" description="CCHC-type" evidence="12">
    <location>
        <begin position="211"/>
        <end position="226"/>
    </location>
</feature>
<dbReference type="SUPFAM" id="SSF56672">
    <property type="entry name" value="DNA/RNA polymerases"/>
    <property type="match status" value="1"/>
</dbReference>
<dbReference type="GO" id="GO:0008270">
    <property type="term" value="F:zinc ion binding"/>
    <property type="evidence" value="ECO:0007669"/>
    <property type="project" value="UniProtKB-KW"/>
</dbReference>
<dbReference type="GO" id="GO:0005549">
    <property type="term" value="F:odorant binding"/>
    <property type="evidence" value="ECO:0007669"/>
    <property type="project" value="InterPro"/>
</dbReference>
<keyword evidence="15" id="KW-1185">Reference proteome</keyword>
<evidence type="ECO:0000256" key="5">
    <source>
        <dbReference type="ARBA" id="ARBA00022989"/>
    </source>
</evidence>
<evidence type="ECO:0000256" key="10">
    <source>
        <dbReference type="SAM" id="MobiDB-lite"/>
    </source>
</evidence>
<dbReference type="PROSITE" id="PS50158">
    <property type="entry name" value="ZF_CCHC"/>
    <property type="match status" value="1"/>
</dbReference>
<dbReference type="InterPro" id="IPR036875">
    <property type="entry name" value="Znf_CCHC_sf"/>
</dbReference>
<dbReference type="InterPro" id="IPR001878">
    <property type="entry name" value="Znf_CCHC"/>
</dbReference>
<dbReference type="PRINTS" id="PR01345">
    <property type="entry name" value="CERVTRCPTASE"/>
</dbReference>
<comment type="subcellular location">
    <subcellularLocation>
        <location evidence="1">Membrane</location>
        <topology evidence="1">Multi-pass membrane protein</topology>
    </subcellularLocation>
</comment>
<feature type="compositionally biased region" description="Polar residues" evidence="10">
    <location>
        <begin position="295"/>
        <end position="307"/>
    </location>
</feature>
<gene>
    <name evidence="14" type="ORF">Zmor_019716</name>
</gene>
<evidence type="ECO:0000256" key="8">
    <source>
        <dbReference type="ARBA" id="ARBA00023224"/>
    </source>
</evidence>
<dbReference type="SUPFAM" id="SSF56219">
    <property type="entry name" value="DNase I-like"/>
    <property type="match status" value="1"/>
</dbReference>
<protein>
    <submittedName>
        <fullName evidence="14">Uncharacterized protein</fullName>
    </submittedName>
</protein>
<organism evidence="14 15">
    <name type="scientific">Zophobas morio</name>
    <dbReference type="NCBI Taxonomy" id="2755281"/>
    <lineage>
        <taxon>Eukaryota</taxon>
        <taxon>Metazoa</taxon>
        <taxon>Ecdysozoa</taxon>
        <taxon>Arthropoda</taxon>
        <taxon>Hexapoda</taxon>
        <taxon>Insecta</taxon>
        <taxon>Pterygota</taxon>
        <taxon>Neoptera</taxon>
        <taxon>Endopterygota</taxon>
        <taxon>Coleoptera</taxon>
        <taxon>Polyphaga</taxon>
        <taxon>Cucujiformia</taxon>
        <taxon>Tenebrionidae</taxon>
        <taxon>Zophobas</taxon>
    </lineage>
</organism>
<evidence type="ECO:0000256" key="3">
    <source>
        <dbReference type="ARBA" id="ARBA00022692"/>
    </source>
</evidence>
<keyword evidence="3 11" id="KW-0812">Transmembrane</keyword>
<evidence type="ECO:0000259" key="12">
    <source>
        <dbReference type="PROSITE" id="PS50158"/>
    </source>
</evidence>
<dbReference type="PROSITE" id="PS50878">
    <property type="entry name" value="RT_POL"/>
    <property type="match status" value="1"/>
</dbReference>
<evidence type="ECO:0000256" key="1">
    <source>
        <dbReference type="ARBA" id="ARBA00004141"/>
    </source>
</evidence>
<dbReference type="Gene3D" id="4.10.60.10">
    <property type="entry name" value="Zinc finger, CCHC-type"/>
    <property type="match status" value="1"/>
</dbReference>
<feature type="transmembrane region" description="Helical" evidence="11">
    <location>
        <begin position="57"/>
        <end position="74"/>
    </location>
</feature>
<dbReference type="PANTHER" id="PTHR47510">
    <property type="entry name" value="REVERSE TRANSCRIPTASE DOMAIN-CONTAINING PROTEIN"/>
    <property type="match status" value="1"/>
</dbReference>
<dbReference type="GO" id="GO:0007165">
    <property type="term" value="P:signal transduction"/>
    <property type="evidence" value="ECO:0007669"/>
    <property type="project" value="UniProtKB-KW"/>
</dbReference>
<dbReference type="GO" id="GO:0071897">
    <property type="term" value="P:DNA biosynthetic process"/>
    <property type="evidence" value="ECO:0007669"/>
    <property type="project" value="UniProtKB-ARBA"/>
</dbReference>
<dbReference type="InterPro" id="IPR000477">
    <property type="entry name" value="RT_dom"/>
</dbReference>
<feature type="transmembrane region" description="Helical" evidence="11">
    <location>
        <begin position="86"/>
        <end position="105"/>
    </location>
</feature>
<dbReference type="PANTHER" id="PTHR47510:SF3">
    <property type="entry name" value="ENDO_EXONUCLEASE_PHOSPHATASE DOMAIN-CONTAINING PROTEIN"/>
    <property type="match status" value="1"/>
</dbReference>
<keyword evidence="5 11" id="KW-1133">Transmembrane helix</keyword>
<dbReference type="Proteomes" id="UP001168821">
    <property type="component" value="Unassembled WGS sequence"/>
</dbReference>
<dbReference type="InterPro" id="IPR036691">
    <property type="entry name" value="Endo/exonu/phosph_ase_sf"/>
</dbReference>
<evidence type="ECO:0000256" key="2">
    <source>
        <dbReference type="ARBA" id="ARBA00022606"/>
    </source>
</evidence>
<dbReference type="GO" id="GO:0003824">
    <property type="term" value="F:catalytic activity"/>
    <property type="evidence" value="ECO:0007669"/>
    <property type="project" value="InterPro"/>
</dbReference>
<dbReference type="Pfam" id="PF02949">
    <property type="entry name" value="7tm_6"/>
    <property type="match status" value="1"/>
</dbReference>
<dbReference type="Pfam" id="PF00078">
    <property type="entry name" value="RVT_1"/>
    <property type="match status" value="1"/>
</dbReference>
<keyword evidence="9" id="KW-0479">Metal-binding</keyword>
<dbReference type="GO" id="GO:0016020">
    <property type="term" value="C:membrane"/>
    <property type="evidence" value="ECO:0007669"/>
    <property type="project" value="UniProtKB-SubCell"/>
</dbReference>
<accession>A0AA38I686</accession>
<feature type="region of interest" description="Disordered" evidence="10">
    <location>
        <begin position="281"/>
        <end position="308"/>
    </location>
</feature>
<dbReference type="InterPro" id="IPR043502">
    <property type="entry name" value="DNA/RNA_pol_sf"/>
</dbReference>
<proteinExistence type="predicted"/>
<evidence type="ECO:0000256" key="9">
    <source>
        <dbReference type="PROSITE-ProRule" id="PRU00047"/>
    </source>
</evidence>
<keyword evidence="9" id="KW-0863">Zinc-finger</keyword>
<evidence type="ECO:0000256" key="11">
    <source>
        <dbReference type="SAM" id="Phobius"/>
    </source>
</evidence>
<comment type="caution">
    <text evidence="14">The sequence shown here is derived from an EMBL/GenBank/DDBJ whole genome shotgun (WGS) entry which is preliminary data.</text>
</comment>
<sequence length="1309" mass="149686">MLNVRLRNLSTGPDLRYAFNDVGYQEFVKSELISCIKLHQRLIRCVEAINNLLYYPIFYYAGSAVLLTLAIILGPKTPASALRYGFIVISALSVTTVLCILGQLLENEFEKIFICGCNTAWYLWNTNNRRFLCLFLCKTQKKMTLSSSGIVTVNYEVLIRARLEINEYAHVLSFRRHIFVQPDYERELPQSLVIKYDNTPYRIFLNYDDVCYKCRKTGHIASDCQSVALTSTMSDTADSGTPVEKSSLDRAENTNRAATEIDRSFDSSILSRRTSENDINEVGSVARADADSADKSVSNKRQITTEDASPEFEVNHLDFSRKNETDKLVKKSQKKRIKVSDSTESLTGVLDLLEPARDMIENCDEDFPLNFDKLTNFMEEIVGFSDALKLFNINIMYTNILSLMSKLRCLELYIHANNPACVLLTETWLSSQIPDASLGLTDYNVYRTDRDGRGGGVCVLLNKSIFQRFRVSRVKVETPQIESLFLQLCSNEFTFSLGCVYRPSSTLIANDIILISELRRLSEAHSNFIVAGDFNFPCISWPLKSISANHSSSSLFSNLIVNSSLVQLVTEPTRFRSGQTPSLLDLVLTNQSNLVGDVQVSSPMGKSDHAVLEFNVQILVKKEPKHMKKKITKIDIPRIKHYLANNCDWSVTYNTADPDVAWKHFHNIVNSIITAETTTFFVKVNPKKPWIKRELMKAIKIKKRLWQKFKATKLESDYREHRKFSNKLSFDLKKAKTQYENSLIGKGNKAIYKYARQKMSSKVSMPLIRRPDGSLSESNLETANLLADYFESVYVTEPPGVLPIINTPRLTECLENVILTGESLLNELSALKIDSAPGPDNITCNVLKSCAHEIVKPLLHIMERSLIDSRLPSDWLKASVTAIFKTGDKTLASNYRPISLTSVCCKILERMICKQLRGWALDHSLIPNTQHGFVPGRSVTSCLLKCVDDWGSQIDNKNPVDVIYLDFEKAFDRVPHLRLITKLENFGIRGPLLKWIRSFLHGRKFYVRVGDSVSSERVVVSGVPQGSVLGPLLFILYISDLPHLISSNHVFYADDCKLYANPIQNYRELQTDLNTVYRWCLDWLIPLNNGKCKVLHLGTNNPKHIYIIDNEAVKMVDSQNDLGVIITSDLSWSNQVAYVARRANSASYMLFNAFRHPSRDTFLKLFKSYIRPILEYANVVWSPILQRDKELLEKVQRRATKKVLGYRTQNYQTRLRCLNLTSLEQRRKRGDLILVYKIFHNPNMCHLRTLFELNANQLRGHVYKLKKQSFRTIVRRFFFSNRVFDEWNNLHSEIVNVTSVNMFKNKLDQ</sequence>
<keyword evidence="7" id="KW-0675">Receptor</keyword>
<keyword evidence="8" id="KW-0807">Transducer</keyword>
<feature type="domain" description="Reverse transcriptase" evidence="13">
    <location>
        <begin position="864"/>
        <end position="1126"/>
    </location>
</feature>
<dbReference type="Pfam" id="PF00098">
    <property type="entry name" value="zf-CCHC"/>
    <property type="match status" value="1"/>
</dbReference>
<dbReference type="InterPro" id="IPR004117">
    <property type="entry name" value="7tm6_olfct_rcpt"/>
</dbReference>
<keyword evidence="6 11" id="KW-0472">Membrane</keyword>